<dbReference type="GO" id="GO:0016020">
    <property type="term" value="C:membrane"/>
    <property type="evidence" value="ECO:0007669"/>
    <property type="project" value="TreeGrafter"/>
</dbReference>
<evidence type="ECO:0000313" key="12">
    <source>
        <dbReference type="EMBL" id="PHQ32223.1"/>
    </source>
</evidence>
<comment type="caution">
    <text evidence="12">The sequence shown here is derived from an EMBL/GenBank/DDBJ whole genome shotgun (WGS) entry which is preliminary data.</text>
</comment>
<feature type="transmembrane region" description="Helical" evidence="10">
    <location>
        <begin position="405"/>
        <end position="430"/>
    </location>
</feature>
<dbReference type="GO" id="GO:0030246">
    <property type="term" value="F:carbohydrate binding"/>
    <property type="evidence" value="ECO:0007669"/>
    <property type="project" value="InterPro"/>
</dbReference>
<keyword evidence="6 10" id="KW-1133">Transmembrane helix</keyword>
<feature type="domain" description="Malectin" evidence="11">
    <location>
        <begin position="28"/>
        <end position="152"/>
    </location>
</feature>
<comment type="similarity">
    <text evidence="2">Belongs to the malectin family.</text>
</comment>
<keyword evidence="12" id="KW-0808">Transferase</keyword>
<evidence type="ECO:0000256" key="5">
    <source>
        <dbReference type="ARBA" id="ARBA00022824"/>
    </source>
</evidence>
<dbReference type="EMBL" id="NIZW01000030">
    <property type="protein sequence ID" value="PHQ32223.1"/>
    <property type="molecule type" value="Genomic_DNA"/>
</dbReference>
<keyword evidence="12" id="KW-0418">Kinase</keyword>
<evidence type="ECO:0000256" key="4">
    <source>
        <dbReference type="ARBA" id="ARBA00022729"/>
    </source>
</evidence>
<feature type="transmembrane region" description="Helical" evidence="10">
    <location>
        <begin position="324"/>
        <end position="346"/>
    </location>
</feature>
<dbReference type="InterPro" id="IPR039155">
    <property type="entry name" value="MLEC"/>
</dbReference>
<dbReference type="PANTHER" id="PTHR13460:SF0">
    <property type="entry name" value="MALECTIN"/>
    <property type="match status" value="1"/>
</dbReference>
<gene>
    <name evidence="12" type="ORF">CEE69_26730</name>
</gene>
<keyword evidence="7 10" id="KW-0472">Membrane</keyword>
<feature type="transmembrane region" description="Helical" evidence="10">
    <location>
        <begin position="367"/>
        <end position="385"/>
    </location>
</feature>
<evidence type="ECO:0000256" key="3">
    <source>
        <dbReference type="ARBA" id="ARBA00022692"/>
    </source>
</evidence>
<evidence type="ECO:0000256" key="10">
    <source>
        <dbReference type="SAM" id="Phobius"/>
    </source>
</evidence>
<accession>A0A2G1VZL9</accession>
<dbReference type="Proteomes" id="UP000225740">
    <property type="component" value="Unassembled WGS sequence"/>
</dbReference>
<reference evidence="12 13" key="1">
    <citation type="submission" date="2017-06" db="EMBL/GenBank/DDBJ databases">
        <title>Description of Rhodopirellula bahusiensis sp. nov.</title>
        <authorList>
            <person name="Kizina J."/>
            <person name="Harder J."/>
        </authorList>
    </citation>
    <scope>NUCLEOTIDE SEQUENCE [LARGE SCALE GENOMIC DNA]</scope>
    <source>
        <strain evidence="12 13">SWK21</strain>
    </source>
</reference>
<keyword evidence="8" id="KW-0325">Glycoprotein</keyword>
<name>A0A2G1VZL9_9BACT</name>
<keyword evidence="5" id="KW-0256">Endoplasmic reticulum</keyword>
<evidence type="ECO:0000259" key="11">
    <source>
        <dbReference type="Pfam" id="PF11721"/>
    </source>
</evidence>
<evidence type="ECO:0000256" key="7">
    <source>
        <dbReference type="ARBA" id="ARBA00023136"/>
    </source>
</evidence>
<comment type="subcellular location">
    <subcellularLocation>
        <location evidence="1">Endoplasmic reticulum membrane</location>
        <topology evidence="1">Single-pass type I membrane protein</topology>
    </subcellularLocation>
</comment>
<keyword evidence="3 10" id="KW-0812">Transmembrane</keyword>
<evidence type="ECO:0000256" key="8">
    <source>
        <dbReference type="ARBA" id="ARBA00023180"/>
    </source>
</evidence>
<keyword evidence="13" id="KW-1185">Reference proteome</keyword>
<organism evidence="12 13">
    <name type="scientific">Rhodopirellula bahusiensis</name>
    <dbReference type="NCBI Taxonomy" id="2014065"/>
    <lineage>
        <taxon>Bacteria</taxon>
        <taxon>Pseudomonadati</taxon>
        <taxon>Planctomycetota</taxon>
        <taxon>Planctomycetia</taxon>
        <taxon>Pirellulales</taxon>
        <taxon>Pirellulaceae</taxon>
        <taxon>Rhodopirellula</taxon>
    </lineage>
</organism>
<keyword evidence="4" id="KW-0732">Signal</keyword>
<dbReference type="Pfam" id="PF11721">
    <property type="entry name" value="Malectin"/>
    <property type="match status" value="1"/>
</dbReference>
<evidence type="ECO:0000313" key="13">
    <source>
        <dbReference type="Proteomes" id="UP000225740"/>
    </source>
</evidence>
<evidence type="ECO:0000256" key="6">
    <source>
        <dbReference type="ARBA" id="ARBA00022989"/>
    </source>
</evidence>
<dbReference type="InterPro" id="IPR021720">
    <property type="entry name" value="Malectin_dom"/>
</dbReference>
<proteinExistence type="inferred from homology"/>
<evidence type="ECO:0000256" key="2">
    <source>
        <dbReference type="ARBA" id="ARBA00009141"/>
    </source>
</evidence>
<evidence type="ECO:0000256" key="9">
    <source>
        <dbReference type="ARBA" id="ARBA00023277"/>
    </source>
</evidence>
<keyword evidence="9" id="KW-0119">Carbohydrate metabolism</keyword>
<evidence type="ECO:0000256" key="1">
    <source>
        <dbReference type="ARBA" id="ARBA00004115"/>
    </source>
</evidence>
<dbReference type="RefSeq" id="WP_099263709.1">
    <property type="nucleotide sequence ID" value="NZ_NIZW01000030.1"/>
</dbReference>
<dbReference type="PANTHER" id="PTHR13460">
    <property type="match status" value="1"/>
</dbReference>
<dbReference type="Gene3D" id="2.60.120.430">
    <property type="entry name" value="Galactose-binding lectin"/>
    <property type="match status" value="1"/>
</dbReference>
<dbReference type="AlphaFoldDB" id="A0A2G1VZL9"/>
<dbReference type="OrthoDB" id="278234at2"/>
<sequence length="463" mass="51440">MKPFSLCLCIVLIATTTIRGQDLQSPDAEQADTQVDSKTAVSVVDNELDSTAKLDDFLINSEHWGMRSFAQDVADGNYLVNLYFAETFPRISGPGQRVFSFRVNGIEFNDFDIWQEAGGSNRVYVESVPVEINSGIIWVTFSKVVDFPTIKAIEIIPQKEATSPKEIIRINAGGAATEIDSTGRKWLADQGFMGGRPISGNRFFGNSGFRWAPTQSNMIFMNHDEDVNLRLDEAELPASLRFVHPRLDEDQNGVATVVEVARFDAFILGQPQGSELKEELMEDTAPSEPTIARLRKTLDAYEAEADRLDAEVVVQLSTAKQAEWSSYLFTVIAMMLAALSFGHLLTANPPRRQRWTQIDASPIATRTVIESLVLIGLLSCVDLLWTTTMSTEVHFQEMNPVGNHFLLEGASLTAFKVVSLASALALLFFLRKFKGAQLASWWTCMVCTLVTFRWIVLDSAMLS</sequence>
<feature type="transmembrane region" description="Helical" evidence="10">
    <location>
        <begin position="439"/>
        <end position="457"/>
    </location>
</feature>
<dbReference type="GeneID" id="90611485"/>
<protein>
    <submittedName>
        <fullName evidence="12">Protein kinase</fullName>
    </submittedName>
</protein>
<dbReference type="GO" id="GO:0016301">
    <property type="term" value="F:kinase activity"/>
    <property type="evidence" value="ECO:0007669"/>
    <property type="project" value="UniProtKB-KW"/>
</dbReference>